<organism evidence="1 2">
    <name type="scientific">Paramesorhizobium deserti</name>
    <dbReference type="NCBI Taxonomy" id="1494590"/>
    <lineage>
        <taxon>Bacteria</taxon>
        <taxon>Pseudomonadati</taxon>
        <taxon>Pseudomonadota</taxon>
        <taxon>Alphaproteobacteria</taxon>
        <taxon>Hyphomicrobiales</taxon>
        <taxon>Phyllobacteriaceae</taxon>
        <taxon>Paramesorhizobium</taxon>
    </lineage>
</organism>
<keyword evidence="2" id="KW-1185">Reference proteome</keyword>
<accession>A0A135HYX9</accession>
<protein>
    <submittedName>
        <fullName evidence="1">Uncharacterized protein</fullName>
    </submittedName>
</protein>
<dbReference type="STRING" id="1494590.ATN84_01055"/>
<sequence length="59" mass="6747">MVLLKRWQNAAHLAVILGLVPRIYHKKKRMITVLIDQAAVDSRDKPENDGQTDTASSWF</sequence>
<dbReference type="AlphaFoldDB" id="A0A135HYX9"/>
<evidence type="ECO:0000313" key="2">
    <source>
        <dbReference type="Proteomes" id="UP000070107"/>
    </source>
</evidence>
<comment type="caution">
    <text evidence="1">The sequence shown here is derived from an EMBL/GenBank/DDBJ whole genome shotgun (WGS) entry which is preliminary data.</text>
</comment>
<dbReference type="EMBL" id="LNTU01000001">
    <property type="protein sequence ID" value="KXF78420.1"/>
    <property type="molecule type" value="Genomic_DNA"/>
</dbReference>
<name>A0A135HYX9_9HYPH</name>
<evidence type="ECO:0000313" key="1">
    <source>
        <dbReference type="EMBL" id="KXF78420.1"/>
    </source>
</evidence>
<gene>
    <name evidence="1" type="ORF">ATN84_01055</name>
</gene>
<dbReference type="Proteomes" id="UP000070107">
    <property type="component" value="Unassembled WGS sequence"/>
</dbReference>
<reference evidence="1 2" key="1">
    <citation type="submission" date="2015-11" db="EMBL/GenBank/DDBJ databases">
        <title>Draft genome sequence of Paramesorhizobium deserti A-3-E, a strain highly resistant to diverse beta-lactam antibiotics.</title>
        <authorList>
            <person name="Lv R."/>
            <person name="Yang X."/>
            <person name="Fang N."/>
            <person name="Guo J."/>
            <person name="Luo X."/>
            <person name="Peng F."/>
            <person name="Yang R."/>
            <person name="Cui Y."/>
            <person name="Fang C."/>
            <person name="Song Y."/>
        </authorList>
    </citation>
    <scope>NUCLEOTIDE SEQUENCE [LARGE SCALE GENOMIC DNA]</scope>
    <source>
        <strain evidence="1 2">A-3-E</strain>
    </source>
</reference>
<proteinExistence type="predicted"/>